<protein>
    <submittedName>
        <fullName evidence="10">NADH dehydrogenase</fullName>
        <ecNumber evidence="10">1.6.99.3</ecNumber>
    </submittedName>
</protein>
<keyword evidence="11" id="KW-1185">Reference proteome</keyword>
<dbReference type="RefSeq" id="XP_013906888.1">
    <property type="nucleotide sequence ID" value="XM_014051434.1"/>
</dbReference>
<dbReference type="PRINTS" id="PR00368">
    <property type="entry name" value="FADPNR"/>
</dbReference>
<dbReference type="PANTHER" id="PTHR43706:SF38">
    <property type="entry name" value="FAD_NAD(P)-BINDING DOMAIN-CONTAINING PROTEIN"/>
    <property type="match status" value="1"/>
</dbReference>
<keyword evidence="6 10" id="KW-0560">Oxidoreductase</keyword>
<keyword evidence="3" id="KW-0285">Flavoprotein</keyword>
<evidence type="ECO:0000256" key="1">
    <source>
        <dbReference type="ARBA" id="ARBA00004637"/>
    </source>
</evidence>
<evidence type="ECO:0000256" key="4">
    <source>
        <dbReference type="ARBA" id="ARBA00022792"/>
    </source>
</evidence>
<organism evidence="10 11">
    <name type="scientific">Monoraphidium neglectum</name>
    <dbReference type="NCBI Taxonomy" id="145388"/>
    <lineage>
        <taxon>Eukaryota</taxon>
        <taxon>Viridiplantae</taxon>
        <taxon>Chlorophyta</taxon>
        <taxon>core chlorophytes</taxon>
        <taxon>Chlorophyceae</taxon>
        <taxon>CS clade</taxon>
        <taxon>Sphaeropleales</taxon>
        <taxon>Selenastraceae</taxon>
        <taxon>Monoraphidium</taxon>
    </lineage>
</organism>
<dbReference type="KEGG" id="mng:MNEG_0085"/>
<dbReference type="InterPro" id="IPR036188">
    <property type="entry name" value="FAD/NAD-bd_sf"/>
</dbReference>
<comment type="similarity">
    <text evidence="2">Belongs to the NADH dehydrogenase family.</text>
</comment>
<dbReference type="GO" id="GO:0005743">
    <property type="term" value="C:mitochondrial inner membrane"/>
    <property type="evidence" value="ECO:0007669"/>
    <property type="project" value="UniProtKB-SubCell"/>
</dbReference>
<dbReference type="STRING" id="145388.A0A0D2LNM2"/>
<dbReference type="PANTHER" id="PTHR43706">
    <property type="entry name" value="NADH DEHYDROGENASE"/>
    <property type="match status" value="1"/>
</dbReference>
<evidence type="ECO:0000256" key="6">
    <source>
        <dbReference type="ARBA" id="ARBA00023002"/>
    </source>
</evidence>
<dbReference type="InterPro" id="IPR045024">
    <property type="entry name" value="NDH-2"/>
</dbReference>
<keyword evidence="4" id="KW-0472">Membrane</keyword>
<evidence type="ECO:0000313" key="11">
    <source>
        <dbReference type="Proteomes" id="UP000054498"/>
    </source>
</evidence>
<dbReference type="Gene3D" id="3.50.50.100">
    <property type="match status" value="1"/>
</dbReference>
<keyword evidence="4" id="KW-0999">Mitochondrion inner membrane</keyword>
<name>A0A0D2LNM2_9CHLO</name>
<keyword evidence="7" id="KW-0520">NAD</keyword>
<comment type="catalytic activity">
    <reaction evidence="8">
        <text>a ubiquinone + NADH + H(+) = a ubiquinol + NAD(+)</text>
        <dbReference type="Rhea" id="RHEA:23152"/>
        <dbReference type="Rhea" id="RHEA-COMP:9565"/>
        <dbReference type="Rhea" id="RHEA-COMP:9566"/>
        <dbReference type="ChEBI" id="CHEBI:15378"/>
        <dbReference type="ChEBI" id="CHEBI:16389"/>
        <dbReference type="ChEBI" id="CHEBI:17976"/>
        <dbReference type="ChEBI" id="CHEBI:57540"/>
        <dbReference type="ChEBI" id="CHEBI:57945"/>
    </reaction>
</comment>
<dbReference type="SUPFAM" id="SSF51905">
    <property type="entry name" value="FAD/NAD(P)-binding domain"/>
    <property type="match status" value="1"/>
</dbReference>
<evidence type="ECO:0000256" key="3">
    <source>
        <dbReference type="ARBA" id="ARBA00022630"/>
    </source>
</evidence>
<dbReference type="InterPro" id="IPR023753">
    <property type="entry name" value="FAD/NAD-binding_dom"/>
</dbReference>
<feature type="domain" description="FAD/NAD(P)-binding" evidence="9">
    <location>
        <begin position="32"/>
        <end position="210"/>
    </location>
</feature>
<dbReference type="OrthoDB" id="3244603at2759"/>
<dbReference type="GeneID" id="25726203"/>
<dbReference type="GO" id="GO:0120555">
    <property type="term" value="F:NADH dehydrogenase (ubiquinone) (non-electrogenic) activity"/>
    <property type="evidence" value="ECO:0007669"/>
    <property type="project" value="RHEA"/>
</dbReference>
<keyword evidence="5" id="KW-0274">FAD</keyword>
<evidence type="ECO:0000313" key="10">
    <source>
        <dbReference type="EMBL" id="KIZ07869.1"/>
    </source>
</evidence>
<evidence type="ECO:0000256" key="8">
    <source>
        <dbReference type="ARBA" id="ARBA00049010"/>
    </source>
</evidence>
<evidence type="ECO:0000256" key="2">
    <source>
        <dbReference type="ARBA" id="ARBA00005272"/>
    </source>
</evidence>
<gene>
    <name evidence="10" type="ORF">MNEG_0085</name>
</gene>
<dbReference type="AlphaFoldDB" id="A0A0D2LNM2"/>
<dbReference type="Proteomes" id="UP000054498">
    <property type="component" value="Unassembled WGS sequence"/>
</dbReference>
<evidence type="ECO:0000259" key="9">
    <source>
        <dbReference type="Pfam" id="PF07992"/>
    </source>
</evidence>
<comment type="subcellular location">
    <subcellularLocation>
        <location evidence="1">Mitochondrion inner membrane</location>
        <topology evidence="1">Peripheral membrane protein</topology>
    </subcellularLocation>
</comment>
<accession>A0A0D2LNM2</accession>
<dbReference type="EC" id="1.6.99.3" evidence="10"/>
<sequence length="263" mass="29208">MPAHPRRNAIDRLVRQKDGKLKLRRQLDKPVVLVLGTGWGAQSLIKVIDTDLYEVICVSPRNHFIFTPMLPSTAVGTIEFRSLLEPIRNCNPFATYFEATCDAIDPDKKVARCTGAVAFRDGRRPEFEVEYDTLVVAVGEQPSTFGVPGVAEHAFFMKEITDAVKLRRRTQEVFELAALPGTSEEDRARLLHFVVVGGGPTGVEFAGAQAARAPWPGRFLLQPWTRFEADFHQLLGSFAIQSGHEFRSAIHPYPAVAAHSTAR</sequence>
<evidence type="ECO:0000256" key="7">
    <source>
        <dbReference type="ARBA" id="ARBA00023027"/>
    </source>
</evidence>
<keyword evidence="4" id="KW-0496">Mitochondrion</keyword>
<evidence type="ECO:0000256" key="5">
    <source>
        <dbReference type="ARBA" id="ARBA00022827"/>
    </source>
</evidence>
<dbReference type="Pfam" id="PF07992">
    <property type="entry name" value="Pyr_redox_2"/>
    <property type="match status" value="1"/>
</dbReference>
<proteinExistence type="inferred from homology"/>
<dbReference type="EMBL" id="KK100227">
    <property type="protein sequence ID" value="KIZ07869.1"/>
    <property type="molecule type" value="Genomic_DNA"/>
</dbReference>
<reference evidence="10 11" key="1">
    <citation type="journal article" date="2013" name="BMC Genomics">
        <title>Reconstruction of the lipid metabolism for the microalga Monoraphidium neglectum from its genome sequence reveals characteristics suitable for biofuel production.</title>
        <authorList>
            <person name="Bogen C."/>
            <person name="Al-Dilaimi A."/>
            <person name="Albersmeier A."/>
            <person name="Wichmann J."/>
            <person name="Grundmann M."/>
            <person name="Rupp O."/>
            <person name="Lauersen K.J."/>
            <person name="Blifernez-Klassen O."/>
            <person name="Kalinowski J."/>
            <person name="Goesmann A."/>
            <person name="Mussgnug J.H."/>
            <person name="Kruse O."/>
        </authorList>
    </citation>
    <scope>NUCLEOTIDE SEQUENCE [LARGE SCALE GENOMIC DNA]</scope>
    <source>
        <strain evidence="10 11">SAG 48.87</strain>
    </source>
</reference>